<accession>A0A3A5KN33</accession>
<sequence length="98" mass="11281">MSYATLGQFLGVLHRTAPIQLGERVTLVLNQRSVSKPYVDDNRMFYLAADNDRDREWVNELAEDVWTNQLPAYRRHEEERPVPQPVDAAVPGGARESW</sequence>
<comment type="caution">
    <text evidence="2">The sequence shown here is derived from an EMBL/GenBank/DDBJ whole genome shotgun (WGS) entry which is preliminary data.</text>
</comment>
<evidence type="ECO:0000256" key="1">
    <source>
        <dbReference type="SAM" id="MobiDB-lite"/>
    </source>
</evidence>
<organism evidence="2 3">
    <name type="scientific">Mesorhizobium waimense</name>
    <dbReference type="NCBI Taxonomy" id="1300307"/>
    <lineage>
        <taxon>Bacteria</taxon>
        <taxon>Pseudomonadati</taxon>
        <taxon>Pseudomonadota</taxon>
        <taxon>Alphaproteobacteria</taxon>
        <taxon>Hyphomicrobiales</taxon>
        <taxon>Phyllobacteriaceae</taxon>
        <taxon>Mesorhizobium</taxon>
    </lineage>
</organism>
<gene>
    <name evidence="2" type="ORF">D3227_23715</name>
</gene>
<reference evidence="2 3" key="1">
    <citation type="submission" date="2018-09" db="EMBL/GenBank/DDBJ databases">
        <title>Mesorhizobium carmichaelinearum sp. nov. isolated from Carmichaelinea spp. root nodules in New Zealand.</title>
        <authorList>
            <person name="De Meyer S.E."/>
        </authorList>
    </citation>
    <scope>NUCLEOTIDE SEQUENCE [LARGE SCALE GENOMIC DNA]</scope>
    <source>
        <strain evidence="2 3">ICMP19557</strain>
    </source>
</reference>
<dbReference type="AlphaFoldDB" id="A0A3A5KN33"/>
<protein>
    <submittedName>
        <fullName evidence="2">Uncharacterized protein</fullName>
    </submittedName>
</protein>
<proteinExistence type="predicted"/>
<dbReference type="Proteomes" id="UP000272706">
    <property type="component" value="Unassembled WGS sequence"/>
</dbReference>
<feature type="region of interest" description="Disordered" evidence="1">
    <location>
        <begin position="75"/>
        <end position="98"/>
    </location>
</feature>
<evidence type="ECO:0000313" key="3">
    <source>
        <dbReference type="Proteomes" id="UP000272706"/>
    </source>
</evidence>
<dbReference type="OrthoDB" id="8097868at2"/>
<keyword evidence="3" id="KW-1185">Reference proteome</keyword>
<name>A0A3A5KN33_9HYPH</name>
<evidence type="ECO:0000313" key="2">
    <source>
        <dbReference type="EMBL" id="RJT34349.1"/>
    </source>
</evidence>
<dbReference type="EMBL" id="QZWZ01000020">
    <property type="protein sequence ID" value="RJT34349.1"/>
    <property type="molecule type" value="Genomic_DNA"/>
</dbReference>